<evidence type="ECO:0000256" key="7">
    <source>
        <dbReference type="ARBA" id="ARBA00023237"/>
    </source>
</evidence>
<evidence type="ECO:0000256" key="5">
    <source>
        <dbReference type="ARBA" id="ARBA00022692"/>
    </source>
</evidence>
<organism evidence="10 12">
    <name type="scientific">Methylovulum psychrotolerans</name>
    <dbReference type="NCBI Taxonomy" id="1704499"/>
    <lineage>
        <taxon>Bacteria</taxon>
        <taxon>Pseudomonadati</taxon>
        <taxon>Pseudomonadota</taxon>
        <taxon>Gammaproteobacteria</taxon>
        <taxon>Methylococcales</taxon>
        <taxon>Methylococcaceae</taxon>
        <taxon>Methylovulum</taxon>
    </lineage>
</organism>
<dbReference type="Pfam" id="PF02321">
    <property type="entry name" value="OEP"/>
    <property type="match status" value="2"/>
</dbReference>
<reference evidence="10 12" key="1">
    <citation type="submission" date="2017-06" db="EMBL/GenBank/DDBJ databases">
        <title>Genome Sequencing of the methanotroph Methylovulum psychrotolerants str. HV10-M2 isolated from a high-altitude environment.</title>
        <authorList>
            <person name="Mateos-Rivera A."/>
        </authorList>
    </citation>
    <scope>NUCLEOTIDE SEQUENCE [LARGE SCALE GENOMIC DNA]</scope>
    <source>
        <strain evidence="10 12">HV10_M2</strain>
    </source>
</reference>
<feature type="signal peptide" evidence="9">
    <location>
        <begin position="1"/>
        <end position="21"/>
    </location>
</feature>
<evidence type="ECO:0000313" key="13">
    <source>
        <dbReference type="Proteomes" id="UP000237423"/>
    </source>
</evidence>
<dbReference type="AlphaFoldDB" id="A0A1Z4C1R8"/>
<protein>
    <submittedName>
        <fullName evidence="11">TolC family protein</fullName>
    </submittedName>
    <submittedName>
        <fullName evidence="10">Transporter</fullName>
    </submittedName>
</protein>
<keyword evidence="5" id="KW-0812">Transmembrane</keyword>
<dbReference type="OrthoDB" id="9815517at2"/>
<dbReference type="GO" id="GO:0015562">
    <property type="term" value="F:efflux transmembrane transporter activity"/>
    <property type="evidence" value="ECO:0007669"/>
    <property type="project" value="InterPro"/>
</dbReference>
<evidence type="ECO:0000256" key="8">
    <source>
        <dbReference type="SAM" id="Coils"/>
    </source>
</evidence>
<evidence type="ECO:0000256" key="6">
    <source>
        <dbReference type="ARBA" id="ARBA00023136"/>
    </source>
</evidence>
<evidence type="ECO:0000256" key="2">
    <source>
        <dbReference type="ARBA" id="ARBA00007613"/>
    </source>
</evidence>
<dbReference type="Gene3D" id="1.20.1600.10">
    <property type="entry name" value="Outer membrane efflux proteins (OEP)"/>
    <property type="match status" value="1"/>
</dbReference>
<keyword evidence="8" id="KW-0175">Coiled coil</keyword>
<evidence type="ECO:0000313" key="12">
    <source>
        <dbReference type="Proteomes" id="UP000197019"/>
    </source>
</evidence>
<feature type="coiled-coil region" evidence="8">
    <location>
        <begin position="338"/>
        <end position="390"/>
    </location>
</feature>
<keyword evidence="9" id="KW-0732">Signal</keyword>
<dbReference type="InterPro" id="IPR051906">
    <property type="entry name" value="TolC-like"/>
</dbReference>
<evidence type="ECO:0000256" key="1">
    <source>
        <dbReference type="ARBA" id="ARBA00004442"/>
    </source>
</evidence>
<dbReference type="GO" id="GO:1990281">
    <property type="term" value="C:efflux pump complex"/>
    <property type="evidence" value="ECO:0007669"/>
    <property type="project" value="TreeGrafter"/>
</dbReference>
<dbReference type="SUPFAM" id="SSF56954">
    <property type="entry name" value="Outer membrane efflux proteins (OEP)"/>
    <property type="match status" value="1"/>
</dbReference>
<name>A0A1Z4C1R8_9GAMM</name>
<sequence length="444" mass="48110">MNYLKTLLIGGILGSMTGVYAAPPATALTLPQAIAYALENNPELTIIEARLGQAQDQLQLAMAANYPQVKLGVSYQYSNNPAEAFAMLISQRRLNFAGTDFNHPGGVENFRPQVTATYSLYRGGQDSHLREAAQLGTQAAELEQAAVRNRLVNHISAAYYAHLAAAEAHQVSQRSVTAVQSELEQSQLRYQAGTVLKSDVLSLQVQVAEAKEAEIHAANAIEMALTMLKTLLGISADEPLALKETLAQALPKPPEKFTELLAQAMAQHPELQAAQKRVAIAEQQLAAAKGAYLPRADAYVSYGANSKDVDFSTNRDNVSIGVQVEVDVFNGFATQAKVKKAEHEVTAAQEAARQSRLQIENGLKSAQLNLQEALNRADVATVSVQAAEEALRLVNEQRQAGVVTVTRYIEAEVARDKAHARQISARFDALRADAELKQAIGFWQ</sequence>
<gene>
    <name evidence="11" type="ORF">AADEFJLK_04226</name>
    <name evidence="10" type="ORF">CEK71_16195</name>
</gene>
<keyword evidence="6" id="KW-0472">Membrane</keyword>
<keyword evidence="3" id="KW-0813">Transport</keyword>
<dbReference type="EMBL" id="PGFZ01000017">
    <property type="protein sequence ID" value="POZ50017.1"/>
    <property type="molecule type" value="Genomic_DNA"/>
</dbReference>
<proteinExistence type="inferred from homology"/>
<evidence type="ECO:0000313" key="11">
    <source>
        <dbReference type="EMBL" id="POZ50017.1"/>
    </source>
</evidence>
<dbReference type="GO" id="GO:0015288">
    <property type="term" value="F:porin activity"/>
    <property type="evidence" value="ECO:0007669"/>
    <property type="project" value="TreeGrafter"/>
</dbReference>
<dbReference type="Proteomes" id="UP000197019">
    <property type="component" value="Chromosome"/>
</dbReference>
<evidence type="ECO:0000313" key="10">
    <source>
        <dbReference type="EMBL" id="ASF47477.1"/>
    </source>
</evidence>
<dbReference type="Proteomes" id="UP000237423">
    <property type="component" value="Unassembled WGS sequence"/>
</dbReference>
<dbReference type="RefSeq" id="WP_088620349.1">
    <property type="nucleotide sequence ID" value="NZ_CP022129.1"/>
</dbReference>
<keyword evidence="12" id="KW-1185">Reference proteome</keyword>
<dbReference type="GO" id="GO:0009279">
    <property type="term" value="C:cell outer membrane"/>
    <property type="evidence" value="ECO:0007669"/>
    <property type="project" value="UniProtKB-SubCell"/>
</dbReference>
<dbReference type="InterPro" id="IPR003423">
    <property type="entry name" value="OMP_efflux"/>
</dbReference>
<evidence type="ECO:0000256" key="9">
    <source>
        <dbReference type="SAM" id="SignalP"/>
    </source>
</evidence>
<feature type="chain" id="PRO_5036030951" evidence="9">
    <location>
        <begin position="22"/>
        <end position="444"/>
    </location>
</feature>
<dbReference type="PANTHER" id="PTHR30026">
    <property type="entry name" value="OUTER MEMBRANE PROTEIN TOLC"/>
    <property type="match status" value="1"/>
</dbReference>
<keyword evidence="4" id="KW-1134">Transmembrane beta strand</keyword>
<dbReference type="EMBL" id="CP022129">
    <property type="protein sequence ID" value="ASF47477.1"/>
    <property type="molecule type" value="Genomic_DNA"/>
</dbReference>
<dbReference type="PANTHER" id="PTHR30026:SF21">
    <property type="entry name" value="SLR1270 PROTEIN"/>
    <property type="match status" value="1"/>
</dbReference>
<reference evidence="11 13" key="2">
    <citation type="submission" date="2017-11" db="EMBL/GenBank/DDBJ databases">
        <title>Draft Genome Sequence of Methylobacter psychrotolerans Sph1T, an Obligate Methanotroph from Low-Temperature Environments.</title>
        <authorList>
            <person name="Oshkin I.Y."/>
            <person name="Miroshnikov K."/>
            <person name="Belova S.E."/>
            <person name="Korzhenkov A."/>
            <person name="Toshchakov S.V."/>
            <person name="Dedysh S.N."/>
        </authorList>
    </citation>
    <scope>NUCLEOTIDE SEQUENCE [LARGE SCALE GENOMIC DNA]</scope>
    <source>
        <strain evidence="11 13">Sph1</strain>
    </source>
</reference>
<accession>A0A1Z4C1R8</accession>
<comment type="subcellular location">
    <subcellularLocation>
        <location evidence="1">Cell outer membrane</location>
    </subcellularLocation>
</comment>
<evidence type="ECO:0000256" key="3">
    <source>
        <dbReference type="ARBA" id="ARBA00022448"/>
    </source>
</evidence>
<dbReference type="KEGG" id="mpsy:CEK71_16195"/>
<keyword evidence="7" id="KW-0998">Cell outer membrane</keyword>
<evidence type="ECO:0000256" key="4">
    <source>
        <dbReference type="ARBA" id="ARBA00022452"/>
    </source>
</evidence>
<comment type="similarity">
    <text evidence="2">Belongs to the outer membrane factor (OMF) (TC 1.B.17) family.</text>
</comment>